<sequence length="110" mass="12234">MKPLSCPKTVSMDERRRGERTGVLRTEVKRIGKDQPMIESGAGAVYEAFVRRKSRAAIWRKPCGIRGTTGRPAGRLAEISAWAAGEFRNLGQPVGPIFQQTKQTPYESMN</sequence>
<dbReference type="EMBL" id="CP090641">
    <property type="protein sequence ID" value="WFN21672.1"/>
    <property type="molecule type" value="Genomic_DNA"/>
</dbReference>
<evidence type="ECO:0000313" key="3">
    <source>
        <dbReference type="EMBL" id="MBO1832128.1"/>
    </source>
</evidence>
<reference evidence="3 6" key="2">
    <citation type="submission" date="2021-03" db="EMBL/GenBank/DDBJ databases">
        <title>Clinical course, treatment and visual outcome of an outbreak of Burkholderia contaminans endophthalmitis following cataract surgery.</title>
        <authorList>
            <person name="Lind C."/>
            <person name="Olsen K."/>
            <person name="Angelsen N.K."/>
            <person name="Krefting E.A."/>
            <person name="Fossen K."/>
            <person name="Gravningen K."/>
            <person name="Depoorter E."/>
            <person name="Vandamme P."/>
            <person name="Bertelsen G."/>
        </authorList>
    </citation>
    <scope>NUCLEOTIDE SEQUENCE [LARGE SCALE GENOMIC DNA]</scope>
    <source>
        <strain evidence="3 6">51242556</strain>
    </source>
</reference>
<keyword evidence="6" id="KW-1185">Reference proteome</keyword>
<feature type="region of interest" description="Disordered" evidence="1">
    <location>
        <begin position="1"/>
        <end position="21"/>
    </location>
</feature>
<dbReference type="GeneID" id="93188410"/>
<dbReference type="Proteomes" id="UP000611459">
    <property type="component" value="Unassembled WGS sequence"/>
</dbReference>
<dbReference type="Proteomes" id="UP001220209">
    <property type="component" value="Chromosome 2"/>
</dbReference>
<evidence type="ECO:0000256" key="1">
    <source>
        <dbReference type="SAM" id="MobiDB-lite"/>
    </source>
</evidence>
<name>A0AAP1V2Y6_9BURK</name>
<reference evidence="2" key="1">
    <citation type="submission" date="2021-01" db="EMBL/GenBank/DDBJ databases">
        <title>Outbreak of Burkholderia contaminns endophthalmitis traced to a clinical ventilation system.</title>
        <authorList>
            <person name="Lipuma J."/>
            <person name="Spilker T."/>
            <person name="Kratholm J."/>
        </authorList>
    </citation>
    <scope>NUCLEOTIDE SEQUENCE</scope>
    <source>
        <strain evidence="2">HI4954</strain>
    </source>
</reference>
<evidence type="ECO:0000313" key="5">
    <source>
        <dbReference type="Proteomes" id="UP000611459"/>
    </source>
</evidence>
<evidence type="ECO:0000313" key="7">
    <source>
        <dbReference type="Proteomes" id="UP001220209"/>
    </source>
</evidence>
<feature type="compositionally biased region" description="Basic and acidic residues" evidence="1">
    <location>
        <begin position="11"/>
        <end position="21"/>
    </location>
</feature>
<evidence type="ECO:0000313" key="6">
    <source>
        <dbReference type="Proteomes" id="UP000664048"/>
    </source>
</evidence>
<reference evidence="4 7" key="3">
    <citation type="submission" date="2021-12" db="EMBL/GenBank/DDBJ databases">
        <title>Genomic and phenotypic characterization of three Burkholderia contaminans isolates recovered from different sources.</title>
        <authorList>
            <person name="Lopez De Volder A."/>
            <person name="Fan Y."/>
            <person name="Nunvar J."/>
            <person name="Herrera T."/>
            <person name="Timp W."/>
            <person name="Degrossi J."/>
        </authorList>
    </citation>
    <scope>NUCLEOTIDE SEQUENCE [LARGE SCALE GENOMIC DNA]</scope>
    <source>
        <strain evidence="4 7">LMG 23361</strain>
    </source>
</reference>
<dbReference type="Proteomes" id="UP000664048">
    <property type="component" value="Unassembled WGS sequence"/>
</dbReference>
<protein>
    <submittedName>
        <fullName evidence="2">Uncharacterized protein</fullName>
    </submittedName>
</protein>
<proteinExistence type="predicted"/>
<evidence type="ECO:0000313" key="4">
    <source>
        <dbReference type="EMBL" id="WFN21672.1"/>
    </source>
</evidence>
<dbReference type="AlphaFoldDB" id="A0AAP1V2Y6"/>
<gene>
    <name evidence="3" type="ORF">J4M89_22365</name>
    <name evidence="2" type="ORF">JIN94_13190</name>
    <name evidence="4" type="ORF">LXE91_23710</name>
</gene>
<accession>A0AAP1V2Y6</accession>
<organism evidence="2 5">
    <name type="scientific">Burkholderia contaminans</name>
    <dbReference type="NCBI Taxonomy" id="488447"/>
    <lineage>
        <taxon>Bacteria</taxon>
        <taxon>Pseudomonadati</taxon>
        <taxon>Pseudomonadota</taxon>
        <taxon>Betaproteobacteria</taxon>
        <taxon>Burkholderiales</taxon>
        <taxon>Burkholderiaceae</taxon>
        <taxon>Burkholderia</taxon>
        <taxon>Burkholderia cepacia complex</taxon>
    </lineage>
</organism>
<dbReference type="EMBL" id="JAGEMX010000007">
    <property type="protein sequence ID" value="MBO1832128.1"/>
    <property type="molecule type" value="Genomic_DNA"/>
</dbReference>
<dbReference type="RefSeq" id="WP_157644949.1">
    <property type="nucleotide sequence ID" value="NZ_AP018357.1"/>
</dbReference>
<evidence type="ECO:0000313" key="2">
    <source>
        <dbReference type="EMBL" id="MBK1930835.1"/>
    </source>
</evidence>
<dbReference type="EMBL" id="JAENIB010000004">
    <property type="protein sequence ID" value="MBK1930835.1"/>
    <property type="molecule type" value="Genomic_DNA"/>
</dbReference>